<dbReference type="RefSeq" id="WP_170282865.1">
    <property type="nucleotide sequence ID" value="NZ_JABEQY010000047.1"/>
</dbReference>
<dbReference type="Proteomes" id="UP000530654">
    <property type="component" value="Unassembled WGS sequence"/>
</dbReference>
<reference evidence="1 2" key="1">
    <citation type="submission" date="2020-04" db="EMBL/GenBank/DDBJ databases">
        <title>Rhizobium bacterial biofertilizers improve the content of phenolic compounds of Lactuca sativa L. under non-saline and saline-stress conditions.</title>
        <authorList>
            <person name="Ayuso-Calles M."/>
            <person name="Garcia-Estevez I."/>
            <person name="Jimenez-Gomez A."/>
            <person name="Flores-Felix J.D."/>
            <person name="Escribano-Bailon M."/>
            <person name="Rivas R."/>
        </authorList>
    </citation>
    <scope>NUCLEOTIDE SEQUENCE [LARGE SCALE GENOMIC DNA]</scope>
    <source>
        <strain evidence="1 2">GPTR02</strain>
    </source>
</reference>
<dbReference type="AlphaFoldDB" id="A0A7Y2W913"/>
<accession>A0A7Y2W913</accession>
<organism evidence="1 2">
    <name type="scientific">Rhizobium laguerreae</name>
    <dbReference type="NCBI Taxonomy" id="1076926"/>
    <lineage>
        <taxon>Bacteria</taxon>
        <taxon>Pseudomonadati</taxon>
        <taxon>Pseudomonadota</taxon>
        <taxon>Alphaproteobacteria</taxon>
        <taxon>Hyphomicrobiales</taxon>
        <taxon>Rhizobiaceae</taxon>
        <taxon>Rhizobium/Agrobacterium group</taxon>
        <taxon>Rhizobium</taxon>
    </lineage>
</organism>
<comment type="caution">
    <text evidence="1">The sequence shown here is derived from an EMBL/GenBank/DDBJ whole genome shotgun (WGS) entry which is preliminary data.</text>
</comment>
<protein>
    <submittedName>
        <fullName evidence="1">Uncharacterized protein</fullName>
    </submittedName>
</protein>
<evidence type="ECO:0000313" key="2">
    <source>
        <dbReference type="Proteomes" id="UP000530654"/>
    </source>
</evidence>
<dbReference type="EMBL" id="JABEQY010000047">
    <property type="protein sequence ID" value="NNH67803.1"/>
    <property type="molecule type" value="Genomic_DNA"/>
</dbReference>
<gene>
    <name evidence="1" type="ORF">HLI17_31885</name>
</gene>
<proteinExistence type="predicted"/>
<sequence>MAMHTGYQTENGAAINNLAGAGVIGNQNPEYYRQSALGAPVPTPAPVSAITDVHRTFEEARILAGRVKDIVGRIVGYVPEDPNKCGGVSDAIFDYLKSDSVDTRQAINEAMDALMRLERQLP</sequence>
<name>A0A7Y2W913_9HYPH</name>
<evidence type="ECO:0000313" key="1">
    <source>
        <dbReference type="EMBL" id="NNH67803.1"/>
    </source>
</evidence>